<evidence type="ECO:0000313" key="2">
    <source>
        <dbReference type="EMBL" id="KAF8681434.1"/>
    </source>
</evidence>
<organism evidence="2 3">
    <name type="scientific">Rhizoctonia solani</name>
    <dbReference type="NCBI Taxonomy" id="456999"/>
    <lineage>
        <taxon>Eukaryota</taxon>
        <taxon>Fungi</taxon>
        <taxon>Dikarya</taxon>
        <taxon>Basidiomycota</taxon>
        <taxon>Agaricomycotina</taxon>
        <taxon>Agaricomycetes</taxon>
        <taxon>Cantharellales</taxon>
        <taxon>Ceratobasidiaceae</taxon>
        <taxon>Rhizoctonia</taxon>
    </lineage>
</organism>
<accession>A0A8H7LLN0</accession>
<proteinExistence type="predicted"/>
<protein>
    <submittedName>
        <fullName evidence="2">Uncharacterized protein</fullName>
    </submittedName>
</protein>
<gene>
    <name evidence="2" type="ORF">RHS04_03705</name>
</gene>
<reference evidence="2" key="1">
    <citation type="submission" date="2020-09" db="EMBL/GenBank/DDBJ databases">
        <title>Comparative genome analyses of four rice-infecting Rhizoctonia solani isolates reveal extensive enrichment of homogalacturonan modification genes.</title>
        <authorList>
            <person name="Lee D.-Y."/>
            <person name="Jeon J."/>
            <person name="Kim K.-T."/>
            <person name="Cheong K."/>
            <person name="Song H."/>
            <person name="Choi G."/>
            <person name="Ko J."/>
            <person name="Opiyo S.O."/>
            <person name="Zuo S."/>
            <person name="Madhav S."/>
            <person name="Lee Y.-H."/>
            <person name="Wang G.-L."/>
        </authorList>
    </citation>
    <scope>NUCLEOTIDE SEQUENCE</scope>
    <source>
        <strain evidence="2">AG1-IA YN-7</strain>
    </source>
</reference>
<name>A0A8H7LLN0_9AGAM</name>
<dbReference type="AlphaFoldDB" id="A0A8H7LLN0"/>
<feature type="region of interest" description="Disordered" evidence="1">
    <location>
        <begin position="1"/>
        <end position="46"/>
    </location>
</feature>
<feature type="compositionally biased region" description="Acidic residues" evidence="1">
    <location>
        <begin position="20"/>
        <end position="37"/>
    </location>
</feature>
<evidence type="ECO:0000313" key="3">
    <source>
        <dbReference type="Proteomes" id="UP000650582"/>
    </source>
</evidence>
<dbReference type="EMBL" id="JACYCC010000036">
    <property type="protein sequence ID" value="KAF8681434.1"/>
    <property type="molecule type" value="Genomic_DNA"/>
</dbReference>
<sequence length="105" mass="11654">MPDRQATADTAEISPALGDECGDEWLDTTEPVADDDNSEKSANSEDLIDLTSQELLVLFATYYSSTQTMSPDSVLHDSVGDSRALRTESETTQRVIRRARDINWD</sequence>
<dbReference type="Proteomes" id="UP000650582">
    <property type="component" value="Unassembled WGS sequence"/>
</dbReference>
<comment type="caution">
    <text evidence="2">The sequence shown here is derived from an EMBL/GenBank/DDBJ whole genome shotgun (WGS) entry which is preliminary data.</text>
</comment>
<evidence type="ECO:0000256" key="1">
    <source>
        <dbReference type="SAM" id="MobiDB-lite"/>
    </source>
</evidence>